<keyword evidence="1" id="KW-0949">S-adenosyl-L-methionine</keyword>
<accession>A0A0G4GAK1</accession>
<dbReference type="VEuPathDB" id="CryptoDB:Vbra_22712"/>
<gene>
    <name evidence="6" type="ORF">Vbra_22712</name>
</gene>
<organism evidence="6 7">
    <name type="scientific">Vitrella brassicaformis (strain CCMP3155)</name>
    <dbReference type="NCBI Taxonomy" id="1169540"/>
    <lineage>
        <taxon>Eukaryota</taxon>
        <taxon>Sar</taxon>
        <taxon>Alveolata</taxon>
        <taxon>Colpodellida</taxon>
        <taxon>Vitrellaceae</taxon>
        <taxon>Vitrella</taxon>
    </lineage>
</organism>
<dbReference type="PANTHER" id="PTHR12818">
    <property type="entry name" value="TRNA (ADENINE(37)-N6)-METHYLTRANSFERASE"/>
    <property type="match status" value="1"/>
</dbReference>
<dbReference type="Pfam" id="PF01980">
    <property type="entry name" value="TrmO_N"/>
    <property type="match status" value="1"/>
</dbReference>
<dbReference type="PANTHER" id="PTHR12818:SF0">
    <property type="entry name" value="TRNA (ADENINE(37)-N6)-METHYLTRANSFERASE"/>
    <property type="match status" value="1"/>
</dbReference>
<dbReference type="SUPFAM" id="SSF118196">
    <property type="entry name" value="YaeB-like"/>
    <property type="match status" value="1"/>
</dbReference>
<name>A0A0G4GAK1_VITBC</name>
<feature type="region of interest" description="Disordered" evidence="4">
    <location>
        <begin position="321"/>
        <end position="347"/>
    </location>
</feature>
<dbReference type="STRING" id="1169540.A0A0G4GAK1"/>
<dbReference type="Gene3D" id="2.40.30.70">
    <property type="entry name" value="YaeB-like"/>
    <property type="match status" value="1"/>
</dbReference>
<keyword evidence="3" id="KW-0175">Coiled coil</keyword>
<dbReference type="AlphaFoldDB" id="A0A0G4GAK1"/>
<evidence type="ECO:0000259" key="5">
    <source>
        <dbReference type="PROSITE" id="PS51668"/>
    </source>
</evidence>
<evidence type="ECO:0000256" key="1">
    <source>
        <dbReference type="ARBA" id="ARBA00022691"/>
    </source>
</evidence>
<keyword evidence="7" id="KW-1185">Reference proteome</keyword>
<dbReference type="OrthoDB" id="4882at2759"/>
<dbReference type="InterPro" id="IPR036413">
    <property type="entry name" value="YaeB-like_sf"/>
</dbReference>
<dbReference type="InterPro" id="IPR040372">
    <property type="entry name" value="YaeB-like"/>
</dbReference>
<dbReference type="EMBL" id="CDMY01000610">
    <property type="protein sequence ID" value="CEM25998.1"/>
    <property type="molecule type" value="Genomic_DNA"/>
</dbReference>
<evidence type="ECO:0000313" key="7">
    <source>
        <dbReference type="Proteomes" id="UP000041254"/>
    </source>
</evidence>
<dbReference type="OMA" id="LIFIFHE"/>
<evidence type="ECO:0000256" key="3">
    <source>
        <dbReference type="SAM" id="Coils"/>
    </source>
</evidence>
<sequence length="407" mass="45656">MKLGTTMQPRSRWLLRRTSCPARELSSQVGGRKMDDAEELSTLSTLRQQIDELKRALEREKQSREEERRGRTRAEGLLRQNAERLLARQGYTFPPIGILHSPFRQRRGTPRQGLLAPSVRSVLKLEPTVNWDAAMDGMQNFSHVWLVYIFHLNTNVANFAATRQAQRGGEGDSCVPVSEPFAGLRTKITPPRCDGAFKVGVMACRSPHRPNPIGLSIAKLVRVDVGRKELILEGADVVHGSPVIDVKPYVSLFDSLPHASHPSWVQESYAAPMRQVEMTPRALREWDTLTDDSSDLSPHPFDSWEDVRSSLAEVLSMDIRSPHQRSVDASTVHPSRRPQISAASGQPEATDYDEVYGYLGEVVYLHFRVVYGIRKGAGAGVGDTNVTEVVTIERWRGEEQRGEDDWS</sequence>
<feature type="coiled-coil region" evidence="3">
    <location>
        <begin position="43"/>
        <end position="70"/>
    </location>
</feature>
<reference evidence="6 7" key="1">
    <citation type="submission" date="2014-11" db="EMBL/GenBank/DDBJ databases">
        <authorList>
            <person name="Zhu J."/>
            <person name="Qi W."/>
            <person name="Song R."/>
        </authorList>
    </citation>
    <scope>NUCLEOTIDE SEQUENCE [LARGE SCALE GENOMIC DNA]</scope>
</reference>
<dbReference type="Proteomes" id="UP000041254">
    <property type="component" value="Unassembled WGS sequence"/>
</dbReference>
<dbReference type="CDD" id="cd09281">
    <property type="entry name" value="UPF0066"/>
    <property type="match status" value="1"/>
</dbReference>
<protein>
    <recommendedName>
        <fullName evidence="5">TsaA-like domain-containing protein</fullName>
    </recommendedName>
</protein>
<dbReference type="PROSITE" id="PS51668">
    <property type="entry name" value="TSAA_2"/>
    <property type="match status" value="1"/>
</dbReference>
<evidence type="ECO:0000313" key="6">
    <source>
        <dbReference type="EMBL" id="CEM25998.1"/>
    </source>
</evidence>
<evidence type="ECO:0000256" key="4">
    <source>
        <dbReference type="SAM" id="MobiDB-lite"/>
    </source>
</evidence>
<feature type="domain" description="TsaA-like" evidence="5">
    <location>
        <begin position="93"/>
        <end position="258"/>
    </location>
</feature>
<comment type="similarity">
    <text evidence="2">Belongs to the tRNA methyltransferase O family.</text>
</comment>
<dbReference type="InterPro" id="IPR023370">
    <property type="entry name" value="TrmO-like_N"/>
</dbReference>
<dbReference type="InterPro" id="IPR036414">
    <property type="entry name" value="YaeB_N_sf"/>
</dbReference>
<evidence type="ECO:0000256" key="2">
    <source>
        <dbReference type="ARBA" id="ARBA00033753"/>
    </source>
</evidence>
<dbReference type="InParanoid" id="A0A0G4GAK1"/>
<proteinExistence type="inferred from homology"/>